<protein>
    <submittedName>
        <fullName evidence="2">Uncharacterized protein</fullName>
    </submittedName>
</protein>
<organism evidence="2 3">
    <name type="scientific">Heyndrickxia coagulans</name>
    <name type="common">Weizmannia coagulans</name>
    <dbReference type="NCBI Taxonomy" id="1398"/>
    <lineage>
        <taxon>Bacteria</taxon>
        <taxon>Bacillati</taxon>
        <taxon>Bacillota</taxon>
        <taxon>Bacilli</taxon>
        <taxon>Bacillales</taxon>
        <taxon>Bacillaceae</taxon>
        <taxon>Heyndrickxia</taxon>
    </lineage>
</organism>
<evidence type="ECO:0000313" key="2">
    <source>
        <dbReference type="EMBL" id="AJO21530.1"/>
    </source>
</evidence>
<proteinExistence type="predicted"/>
<keyword evidence="3" id="KW-1185">Reference proteome</keyword>
<dbReference type="AlphaFoldDB" id="A0AAN0T488"/>
<accession>A0AAN0T488</accession>
<dbReference type="EMBL" id="CP010525">
    <property type="protein sequence ID" value="AJO21530.1"/>
    <property type="molecule type" value="Genomic_DNA"/>
</dbReference>
<evidence type="ECO:0000256" key="1">
    <source>
        <dbReference type="SAM" id="MobiDB-lite"/>
    </source>
</evidence>
<evidence type="ECO:0000313" key="3">
    <source>
        <dbReference type="Proteomes" id="UP000032024"/>
    </source>
</evidence>
<feature type="region of interest" description="Disordered" evidence="1">
    <location>
        <begin position="1"/>
        <end position="36"/>
    </location>
</feature>
<sequence>MIKPVHLGGEKAEIQLRDKRAPTSGVDKTGSLGGGAGTGVQRVSNCQNGRHANPFGLFFVL</sequence>
<name>A0AAN0T488_HEYCO</name>
<dbReference type="Proteomes" id="UP000032024">
    <property type="component" value="Chromosome"/>
</dbReference>
<feature type="compositionally biased region" description="Basic and acidic residues" evidence="1">
    <location>
        <begin position="8"/>
        <end position="21"/>
    </location>
</feature>
<gene>
    <name evidence="2" type="ORF">SB48_HM08orf01126</name>
</gene>
<reference evidence="3" key="1">
    <citation type="submission" date="2015-01" db="EMBL/GenBank/DDBJ databases">
        <title>Comparative genome analysis of Bacillus coagulans HM-08, Clostridium butyricum HM-68, Bacillus subtilis HM-66 and Bacillus paralicheniformis BL-09.</title>
        <authorList>
            <person name="Zhang H."/>
        </authorList>
    </citation>
    <scope>NUCLEOTIDE SEQUENCE [LARGE SCALE GENOMIC DNA]</scope>
    <source>
        <strain evidence="3">HM-08</strain>
    </source>
</reference>